<comment type="caution">
    <text evidence="3">The sequence shown here is derived from an EMBL/GenBank/DDBJ whole genome shotgun (WGS) entry which is preliminary data.</text>
</comment>
<proteinExistence type="predicted"/>
<dbReference type="InterPro" id="IPR055170">
    <property type="entry name" value="GFO_IDH_MocA-like_dom"/>
</dbReference>
<protein>
    <submittedName>
        <fullName evidence="3">Gfo/Idh/MocA family oxidoreductase</fullName>
    </submittedName>
</protein>
<evidence type="ECO:0000313" key="4">
    <source>
        <dbReference type="Proteomes" id="UP000284202"/>
    </source>
</evidence>
<dbReference type="SUPFAM" id="SSF51735">
    <property type="entry name" value="NAD(P)-binding Rossmann-fold domains"/>
    <property type="match status" value="1"/>
</dbReference>
<evidence type="ECO:0000259" key="2">
    <source>
        <dbReference type="Pfam" id="PF22725"/>
    </source>
</evidence>
<dbReference type="InterPro" id="IPR036291">
    <property type="entry name" value="NAD(P)-bd_dom_sf"/>
</dbReference>
<dbReference type="AlphaFoldDB" id="A0A418ST10"/>
<dbReference type="Gene3D" id="3.30.360.10">
    <property type="entry name" value="Dihydrodipicolinate Reductase, domain 2"/>
    <property type="match status" value="1"/>
</dbReference>
<sequence length="342" mass="36047">MTSDASVRAAIIGLGRWGRNLVAANAANPASALRFTHAATGTPDKARPFCREYGLQLLPGLEEVLGSNRVDAVVLATPHSQHGAQICRAARAGKHVLVEKPLTLALAEAEAAVAAAQAADVKLCVGFNRRFLPAFQQLEASVDAGALGRILHVEGAFSGSFGYGYTDQMWRGDTQENPAGGMAAMGIHILDAMIALLGPVRRVSTVSRRIAAPAQLKDVTSVMLDFHCGATGSLSTLMTTGSFWRLHVFGSEGWAQMPDQSSLITCDLAGTQECRSFDPCDGLARELDAFGGNILANQSYPVTYHQALSGVAAMQAIAISAEHNAEWTEVESPATSLVCPMA</sequence>
<evidence type="ECO:0000259" key="1">
    <source>
        <dbReference type="Pfam" id="PF01408"/>
    </source>
</evidence>
<feature type="domain" description="GFO/IDH/MocA-like oxidoreductase" evidence="2">
    <location>
        <begin position="135"/>
        <end position="255"/>
    </location>
</feature>
<gene>
    <name evidence="3" type="ORF">D3P04_13905</name>
</gene>
<dbReference type="PANTHER" id="PTHR43377">
    <property type="entry name" value="BILIVERDIN REDUCTASE A"/>
    <property type="match status" value="1"/>
</dbReference>
<reference evidence="4" key="1">
    <citation type="submission" date="2018-09" db="EMBL/GenBank/DDBJ databases">
        <title>Acidovorax cavernicola nov. sp. isolated from Gruta de las Maravillas (Aracena, Spain).</title>
        <authorList>
            <person name="Jurado V."/>
            <person name="Gutierrez-Patricio S."/>
            <person name="Gonzalez-Pimentel J.L."/>
            <person name="Miller A.Z."/>
            <person name="Laiz L."/>
            <person name="Saiz-Jimenez C."/>
        </authorList>
    </citation>
    <scope>NUCLEOTIDE SEQUENCE [LARGE SCALE GENOMIC DNA]</scope>
    <source>
        <strain evidence="4">1011MAR3C25</strain>
    </source>
</reference>
<dbReference type="EMBL" id="QZCG01000009">
    <property type="protein sequence ID" value="RJE84100.1"/>
    <property type="molecule type" value="Genomic_DNA"/>
</dbReference>
<dbReference type="RefSeq" id="WP_119749898.1">
    <property type="nucleotide sequence ID" value="NZ_QZCG01000009.1"/>
</dbReference>
<dbReference type="Pfam" id="PF22725">
    <property type="entry name" value="GFO_IDH_MocA_C3"/>
    <property type="match status" value="1"/>
</dbReference>
<dbReference type="GO" id="GO:0000166">
    <property type="term" value="F:nucleotide binding"/>
    <property type="evidence" value="ECO:0007669"/>
    <property type="project" value="InterPro"/>
</dbReference>
<keyword evidence="4" id="KW-1185">Reference proteome</keyword>
<dbReference type="InterPro" id="IPR000683">
    <property type="entry name" value="Gfo/Idh/MocA-like_OxRdtase_N"/>
</dbReference>
<dbReference type="Pfam" id="PF01408">
    <property type="entry name" value="GFO_IDH_MocA"/>
    <property type="match status" value="1"/>
</dbReference>
<dbReference type="Proteomes" id="UP000284202">
    <property type="component" value="Unassembled WGS sequence"/>
</dbReference>
<dbReference type="InterPro" id="IPR051450">
    <property type="entry name" value="Gfo/Idh/MocA_Oxidoreductases"/>
</dbReference>
<dbReference type="PANTHER" id="PTHR43377:SF1">
    <property type="entry name" value="BILIVERDIN REDUCTASE A"/>
    <property type="match status" value="1"/>
</dbReference>
<dbReference type="Gene3D" id="3.40.50.720">
    <property type="entry name" value="NAD(P)-binding Rossmann-like Domain"/>
    <property type="match status" value="1"/>
</dbReference>
<feature type="domain" description="Gfo/Idh/MocA-like oxidoreductase N-terminal" evidence="1">
    <location>
        <begin position="8"/>
        <end position="127"/>
    </location>
</feature>
<evidence type="ECO:0000313" key="3">
    <source>
        <dbReference type="EMBL" id="RJE84100.1"/>
    </source>
</evidence>
<organism evidence="3 4">
    <name type="scientific">Paracoccus onubensis</name>
    <dbReference type="NCBI Taxonomy" id="1675788"/>
    <lineage>
        <taxon>Bacteria</taxon>
        <taxon>Pseudomonadati</taxon>
        <taxon>Pseudomonadota</taxon>
        <taxon>Alphaproteobacteria</taxon>
        <taxon>Rhodobacterales</taxon>
        <taxon>Paracoccaceae</taxon>
        <taxon>Paracoccus</taxon>
    </lineage>
</organism>
<dbReference type="SUPFAM" id="SSF55347">
    <property type="entry name" value="Glyceraldehyde-3-phosphate dehydrogenase-like, C-terminal domain"/>
    <property type="match status" value="1"/>
</dbReference>
<dbReference type="OrthoDB" id="7798185at2"/>
<accession>A0A418ST10</accession>
<name>A0A418ST10_9RHOB</name>